<gene>
    <name evidence="2" type="ORF">FK530_20105</name>
</gene>
<dbReference type="RefSeq" id="WP_146488758.1">
    <property type="nucleotide sequence ID" value="NZ_VIGX01000017.1"/>
</dbReference>
<comment type="caution">
    <text evidence="2">The sequence shown here is derived from an EMBL/GenBank/DDBJ whole genome shotgun (WGS) entry which is preliminary data.</text>
</comment>
<keyword evidence="1" id="KW-1133">Transmembrane helix</keyword>
<keyword evidence="1" id="KW-0812">Transmembrane</keyword>
<dbReference type="AlphaFoldDB" id="A0A5C5RVU7"/>
<name>A0A5C5RVU7_9ACTN</name>
<evidence type="ECO:0000313" key="3">
    <source>
        <dbReference type="Proteomes" id="UP000319375"/>
    </source>
</evidence>
<keyword evidence="3" id="KW-1185">Reference proteome</keyword>
<proteinExistence type="predicted"/>
<protein>
    <submittedName>
        <fullName evidence="2">Uncharacterized protein</fullName>
    </submittedName>
</protein>
<organism evidence="2 3">
    <name type="scientific">Tsukamurella conjunctivitidis</name>
    <dbReference type="NCBI Taxonomy" id="2592068"/>
    <lineage>
        <taxon>Bacteria</taxon>
        <taxon>Bacillati</taxon>
        <taxon>Actinomycetota</taxon>
        <taxon>Actinomycetes</taxon>
        <taxon>Mycobacteriales</taxon>
        <taxon>Tsukamurellaceae</taxon>
        <taxon>Tsukamurella</taxon>
    </lineage>
</organism>
<dbReference type="Proteomes" id="UP000319375">
    <property type="component" value="Unassembled WGS sequence"/>
</dbReference>
<dbReference type="OrthoDB" id="4773239at2"/>
<evidence type="ECO:0000256" key="1">
    <source>
        <dbReference type="SAM" id="Phobius"/>
    </source>
</evidence>
<feature type="transmembrane region" description="Helical" evidence="1">
    <location>
        <begin position="43"/>
        <end position="64"/>
    </location>
</feature>
<dbReference type="EMBL" id="VIGX01000017">
    <property type="protein sequence ID" value="TWS27127.1"/>
    <property type="molecule type" value="Genomic_DNA"/>
</dbReference>
<reference evidence="2 3" key="1">
    <citation type="submission" date="2019-06" db="EMBL/GenBank/DDBJ databases">
        <title>Tsukamurella conjunctivitidis sp. nov., Tsukamurella assacharolytica sp. nov. and Tsukamurella sputae sp. nov. isolated from patients with conjunctivitis, bacteraemia (lymphoma) and respiratory infection (sputum) in Hong Kong.</title>
        <authorList>
            <person name="Teng J.L.L."/>
            <person name="Lee H.H."/>
            <person name="Fong J.Y.H."/>
            <person name="Fok K.M.N."/>
            <person name="Lau S.K.P."/>
            <person name="Woo P.C.Y."/>
        </authorList>
    </citation>
    <scope>NUCLEOTIDE SEQUENCE [LARGE SCALE GENOMIC DNA]</scope>
    <source>
        <strain evidence="2 3">HKU72</strain>
    </source>
</reference>
<sequence>MIDFLWGLAGGVVAVIAVSLIVACVLPAVPGIEAATPTRGDKVIGFIVGVVAVIVFSGVVRGLVDDPSEFVDNLGLGAGIAVMISADTLIARIRGHGSAPSGSTPLGMSSVREGRPDRFVVPAVFSHAVQRRLSSPEARARYVVAAYRRGLIPGRFVPGLAAELAPLLPFPGAPAWNDLGEHVGDGLDGAVDRAARAIDYIVTPEQEWADAVERLVYTAMSGSDPAVRRATAELLVPPLEPVAEVAGEADRRRYDRWQRAEELRARIADAYNARYEAPLDDAVHRRFGDPTVCARHLIAAYRHELIRSDDVPRAAAAFFADLPGSGEAWTELAMAPNDAWRSDLDPIVDRAAVEIGYDADEAEESVAIVEMAAYRAVVDDDVMGQGEPLWDKGYRAQVPGAYGEFLDVHGTFGFDVSEQLARIRSDLATRLNDRYG</sequence>
<evidence type="ECO:0000313" key="2">
    <source>
        <dbReference type="EMBL" id="TWS27127.1"/>
    </source>
</evidence>
<accession>A0A5C5RVU7</accession>
<feature type="transmembrane region" description="Helical" evidence="1">
    <location>
        <begin position="6"/>
        <end position="31"/>
    </location>
</feature>
<keyword evidence="1" id="KW-0472">Membrane</keyword>